<dbReference type="UniPathway" id="UPA00619">
    <property type="reaction ID" value="UER00676"/>
</dbReference>
<feature type="binding site" evidence="7">
    <location>
        <position position="113"/>
    </location>
    <ligand>
        <name>Zn(2+)</name>
        <dbReference type="ChEBI" id="CHEBI:29105"/>
        <label>1</label>
    </ligand>
</feature>
<dbReference type="InterPro" id="IPR032282">
    <property type="entry name" value="HAGH_C"/>
</dbReference>
<feature type="binding site" evidence="7">
    <location>
        <position position="59"/>
    </location>
    <ligand>
        <name>Zn(2+)</name>
        <dbReference type="ChEBI" id="CHEBI:29105"/>
        <label>2</label>
    </ligand>
</feature>
<keyword evidence="5 7" id="KW-0378">Hydrolase</keyword>
<feature type="domain" description="Metallo-beta-lactamase" evidence="8">
    <location>
        <begin position="11"/>
        <end position="175"/>
    </location>
</feature>
<evidence type="ECO:0000256" key="2">
    <source>
        <dbReference type="ARBA" id="ARBA00004963"/>
    </source>
</evidence>
<evidence type="ECO:0000256" key="5">
    <source>
        <dbReference type="ARBA" id="ARBA00022801"/>
    </source>
</evidence>
<dbReference type="PANTHER" id="PTHR43705">
    <property type="entry name" value="HYDROXYACYLGLUTATHIONE HYDROLASE"/>
    <property type="match status" value="1"/>
</dbReference>
<dbReference type="CDD" id="cd07723">
    <property type="entry name" value="hydroxyacylglutathione_hydrolase_MBL-fold"/>
    <property type="match status" value="1"/>
</dbReference>
<feature type="binding site" evidence="7">
    <location>
        <position position="54"/>
    </location>
    <ligand>
        <name>Zn(2+)</name>
        <dbReference type="ChEBI" id="CHEBI:29105"/>
        <label>1</label>
    </ligand>
</feature>
<evidence type="ECO:0000256" key="4">
    <source>
        <dbReference type="ARBA" id="ARBA00022723"/>
    </source>
</evidence>
<dbReference type="SUPFAM" id="SSF56281">
    <property type="entry name" value="Metallo-hydrolase/oxidoreductase"/>
    <property type="match status" value="1"/>
</dbReference>
<dbReference type="GO" id="GO:0019243">
    <property type="term" value="P:methylglyoxal catabolic process to D-lactate via S-lactoyl-glutathione"/>
    <property type="evidence" value="ECO:0007669"/>
    <property type="project" value="UniProtKB-UniRule"/>
</dbReference>
<evidence type="ECO:0000256" key="1">
    <source>
        <dbReference type="ARBA" id="ARBA00001623"/>
    </source>
</evidence>
<comment type="catalytic activity">
    <reaction evidence="1 7">
        <text>an S-(2-hydroxyacyl)glutathione + H2O = a 2-hydroxy carboxylate + glutathione + H(+)</text>
        <dbReference type="Rhea" id="RHEA:21864"/>
        <dbReference type="ChEBI" id="CHEBI:15377"/>
        <dbReference type="ChEBI" id="CHEBI:15378"/>
        <dbReference type="ChEBI" id="CHEBI:57925"/>
        <dbReference type="ChEBI" id="CHEBI:58896"/>
        <dbReference type="ChEBI" id="CHEBI:71261"/>
        <dbReference type="EC" id="3.1.2.6"/>
    </reaction>
</comment>
<evidence type="ECO:0000259" key="8">
    <source>
        <dbReference type="SMART" id="SM00849"/>
    </source>
</evidence>
<dbReference type="InterPro" id="IPR035680">
    <property type="entry name" value="Clx_II_MBL"/>
</dbReference>
<dbReference type="Gene3D" id="3.60.15.10">
    <property type="entry name" value="Ribonuclease Z/Hydroxyacylglutathione hydrolase-like"/>
    <property type="match status" value="1"/>
</dbReference>
<dbReference type="InterPro" id="IPR017782">
    <property type="entry name" value="Hydroxyacylglutathione_Hdrlase"/>
</dbReference>
<evidence type="ECO:0000256" key="7">
    <source>
        <dbReference type="HAMAP-Rule" id="MF_01374"/>
    </source>
</evidence>
<evidence type="ECO:0000256" key="6">
    <source>
        <dbReference type="ARBA" id="ARBA00022833"/>
    </source>
</evidence>
<organism evidence="9 10">
    <name type="scientific">Hyella patelloides LEGE 07179</name>
    <dbReference type="NCBI Taxonomy" id="945734"/>
    <lineage>
        <taxon>Bacteria</taxon>
        <taxon>Bacillati</taxon>
        <taxon>Cyanobacteriota</taxon>
        <taxon>Cyanophyceae</taxon>
        <taxon>Pleurocapsales</taxon>
        <taxon>Hyellaceae</taxon>
        <taxon>Hyella</taxon>
    </lineage>
</organism>
<keyword evidence="6 7" id="KW-0862">Zinc</keyword>
<evidence type="ECO:0000313" key="9">
    <source>
        <dbReference type="EMBL" id="VEP17456.1"/>
    </source>
</evidence>
<dbReference type="AlphaFoldDB" id="A0A563W1C0"/>
<dbReference type="EMBL" id="CAACVJ010000568">
    <property type="protein sequence ID" value="VEP17456.1"/>
    <property type="molecule type" value="Genomic_DNA"/>
</dbReference>
<dbReference type="InterPro" id="IPR036866">
    <property type="entry name" value="RibonucZ/Hydroxyglut_hydro"/>
</dbReference>
<protein>
    <recommendedName>
        <fullName evidence="7">Hydroxyacylglutathione hydrolase</fullName>
        <ecNumber evidence="7">3.1.2.6</ecNumber>
    </recommendedName>
    <alternativeName>
        <fullName evidence="7">Glyoxalase II</fullName>
        <shortName evidence="7">Glx II</shortName>
    </alternativeName>
</protein>
<dbReference type="GO" id="GO:0004416">
    <property type="term" value="F:hydroxyacylglutathione hydrolase activity"/>
    <property type="evidence" value="ECO:0007669"/>
    <property type="project" value="UniProtKB-UniRule"/>
</dbReference>
<dbReference type="InterPro" id="IPR050110">
    <property type="entry name" value="Glyoxalase_II_hydrolase"/>
</dbReference>
<dbReference type="GO" id="GO:0046872">
    <property type="term" value="F:metal ion binding"/>
    <property type="evidence" value="ECO:0007669"/>
    <property type="project" value="UniProtKB-KW"/>
</dbReference>
<reference evidence="9 10" key="1">
    <citation type="submission" date="2019-01" db="EMBL/GenBank/DDBJ databases">
        <authorList>
            <person name="Brito A."/>
        </authorList>
    </citation>
    <scope>NUCLEOTIDE SEQUENCE [LARGE SCALE GENOMIC DNA]</scope>
    <source>
        <strain evidence="9">1</strain>
    </source>
</reference>
<feature type="binding site" evidence="7">
    <location>
        <position position="137"/>
    </location>
    <ligand>
        <name>Zn(2+)</name>
        <dbReference type="ChEBI" id="CHEBI:29105"/>
        <label>2</label>
    </ligand>
</feature>
<feature type="binding site" evidence="7">
    <location>
        <position position="137"/>
    </location>
    <ligand>
        <name>Zn(2+)</name>
        <dbReference type="ChEBI" id="CHEBI:29105"/>
        <label>1</label>
    </ligand>
</feature>
<dbReference type="NCBIfam" id="TIGR03413">
    <property type="entry name" value="GSH_gloB"/>
    <property type="match status" value="1"/>
</dbReference>
<dbReference type="EC" id="3.1.2.6" evidence="7"/>
<keyword evidence="10" id="KW-1185">Reference proteome</keyword>
<gene>
    <name evidence="7 9" type="primary">gloB</name>
    <name evidence="9" type="ORF">H1P_610007</name>
</gene>
<feature type="binding site" evidence="7">
    <location>
        <position position="58"/>
    </location>
    <ligand>
        <name>Zn(2+)</name>
        <dbReference type="ChEBI" id="CHEBI:29105"/>
        <label>2</label>
    </ligand>
</feature>
<comment type="function">
    <text evidence="7">Thiolesterase that catalyzes the hydrolysis of S-D-lactoyl-glutathione to form glutathione and D-lactic acid.</text>
</comment>
<dbReference type="Pfam" id="PF00753">
    <property type="entry name" value="Lactamase_B"/>
    <property type="match status" value="1"/>
</dbReference>
<dbReference type="RefSeq" id="WP_144867087.1">
    <property type="nucleotide sequence ID" value="NZ_LR213820.1"/>
</dbReference>
<sequence>MKIERIPALSDNYIFLMWDEQQKIAAVVDPAEAKPVLNKLREIGAELVTIFNTHHHRDHVGGNRRLMQDFPDLCVYGGEKDKGRIPGQQVYLTEGDTVEFAGRQATVYFIPGHTYGHIAYYFPPAVEGETGELFCGDTIFAGGCGRLFEGTPAQMVDSIGKLRQLPDNTRIWCAHEYTLNNLKFAITVDKDNPVLQTRLKSVKHDRDRNIPTVPSLLGIEKQTNPFLRWDAPALQAVAGIAEPARVFGKIRGMKDLF</sequence>
<proteinExistence type="inferred from homology"/>
<keyword evidence="4 7" id="KW-0479">Metal-binding</keyword>
<name>A0A563W1C0_9CYAN</name>
<feature type="binding site" evidence="7">
    <location>
        <position position="56"/>
    </location>
    <ligand>
        <name>Zn(2+)</name>
        <dbReference type="ChEBI" id="CHEBI:29105"/>
        <label>1</label>
    </ligand>
</feature>
<comment type="pathway">
    <text evidence="2 7">Secondary metabolite metabolism; methylglyoxal degradation; (R)-lactate from methylglyoxal: step 2/2.</text>
</comment>
<dbReference type="InterPro" id="IPR001279">
    <property type="entry name" value="Metallo-B-lactamas"/>
</dbReference>
<dbReference type="Pfam" id="PF16123">
    <property type="entry name" value="HAGH_C"/>
    <property type="match status" value="1"/>
</dbReference>
<evidence type="ECO:0000256" key="3">
    <source>
        <dbReference type="ARBA" id="ARBA00006759"/>
    </source>
</evidence>
<dbReference type="SMART" id="SM00849">
    <property type="entry name" value="Lactamase_B"/>
    <property type="match status" value="1"/>
</dbReference>
<dbReference type="PIRSF" id="PIRSF005457">
    <property type="entry name" value="Glx"/>
    <property type="match status" value="1"/>
</dbReference>
<evidence type="ECO:0000313" key="10">
    <source>
        <dbReference type="Proteomes" id="UP000320055"/>
    </source>
</evidence>
<comment type="cofactor">
    <cofactor evidence="7">
        <name>Zn(2+)</name>
        <dbReference type="ChEBI" id="CHEBI:29105"/>
    </cofactor>
    <text evidence="7">Binds 2 Zn(2+) ions per subunit.</text>
</comment>
<dbReference type="HAMAP" id="MF_01374">
    <property type="entry name" value="Glyoxalase_2"/>
    <property type="match status" value="1"/>
</dbReference>
<dbReference type="PANTHER" id="PTHR43705:SF1">
    <property type="entry name" value="HYDROXYACYLGLUTATHIONE HYDROLASE GLOB"/>
    <property type="match status" value="1"/>
</dbReference>
<comment type="subunit">
    <text evidence="7">Monomer.</text>
</comment>
<dbReference type="OrthoDB" id="9802897at2"/>
<comment type="similarity">
    <text evidence="3 7">Belongs to the metallo-beta-lactamase superfamily. Glyoxalase II family.</text>
</comment>
<accession>A0A563W1C0</accession>
<feature type="binding site" evidence="7">
    <location>
        <position position="175"/>
    </location>
    <ligand>
        <name>Zn(2+)</name>
        <dbReference type="ChEBI" id="CHEBI:29105"/>
        <label>2</label>
    </ligand>
</feature>
<dbReference type="Proteomes" id="UP000320055">
    <property type="component" value="Unassembled WGS sequence"/>
</dbReference>